<accession>A0A1S4DP15</accession>
<keyword evidence="2" id="KW-0342">GTP-binding</keyword>
<keyword evidence="5" id="KW-1185">Reference proteome</keyword>
<dbReference type="AlphaFoldDB" id="A0A1S4DP15"/>
<dbReference type="KEGG" id="nta:107831864"/>
<evidence type="ECO:0000256" key="1">
    <source>
        <dbReference type="ARBA" id="ARBA00022741"/>
    </source>
</evidence>
<evidence type="ECO:0000313" key="5">
    <source>
        <dbReference type="Proteomes" id="UP000790787"/>
    </source>
</evidence>
<sequence>MNNLRIFSLHSLRSGIRVTESLIFIFTIKMAKKKNQRSAATNRRLKMYNSRPKRGHKGKIIKHDLQSKKLPSTRIQPDPRWFINTRVISQKKLELFREEIQNRLSSNYNVILNDRKLPMSLLSDHLKKGRVHSLDSEPIADACGPKAKRKCPKHIESLAKNDLSEDAVLAVHEETGPSKPNIFTGRRTLDPKQTKSKHF</sequence>
<protein>
    <submittedName>
        <fullName evidence="6">Nuclear/nucleolar GTPase 2-like</fullName>
    </submittedName>
</protein>
<dbReference type="InterPro" id="IPR012971">
    <property type="entry name" value="NOG2_N_dom"/>
</dbReference>
<dbReference type="PaxDb" id="4097-A0A1S4DP15"/>
<dbReference type="PANTHER" id="PTHR11089">
    <property type="entry name" value="GTP-BINDING PROTEIN-RELATED"/>
    <property type="match status" value="1"/>
</dbReference>
<evidence type="ECO:0000256" key="3">
    <source>
        <dbReference type="SAM" id="MobiDB-lite"/>
    </source>
</evidence>
<feature type="region of interest" description="Disordered" evidence="3">
    <location>
        <begin position="174"/>
        <end position="199"/>
    </location>
</feature>
<dbReference type="GO" id="GO:0005525">
    <property type="term" value="F:GTP binding"/>
    <property type="evidence" value="ECO:0007669"/>
    <property type="project" value="UniProtKB-KW"/>
</dbReference>
<dbReference type="Proteomes" id="UP000790787">
    <property type="component" value="Chromosome 10"/>
</dbReference>
<dbReference type="OMA" id="ACGPKAK"/>
<dbReference type="STRING" id="4097.A0A1S4DP15"/>
<evidence type="ECO:0000259" key="4">
    <source>
        <dbReference type="Pfam" id="PF08153"/>
    </source>
</evidence>
<dbReference type="InterPro" id="IPR050755">
    <property type="entry name" value="TRAFAC_YlqF/YawG_RiboMat"/>
</dbReference>
<feature type="domain" description="Nucleolar GTP-binding protein 2 N-terminal" evidence="4">
    <location>
        <begin position="47"/>
        <end position="160"/>
    </location>
</feature>
<proteinExistence type="predicted"/>
<keyword evidence="1" id="KW-0547">Nucleotide-binding</keyword>
<dbReference type="OrthoDB" id="444945at2759"/>
<evidence type="ECO:0000256" key="2">
    <source>
        <dbReference type="ARBA" id="ARBA00023134"/>
    </source>
</evidence>
<reference evidence="6" key="2">
    <citation type="submission" date="2025-08" db="UniProtKB">
        <authorList>
            <consortium name="RefSeq"/>
        </authorList>
    </citation>
    <scope>IDENTIFICATION</scope>
    <source>
        <tissue evidence="6">Leaf</tissue>
    </source>
</reference>
<dbReference type="RefSeq" id="XP_016515150.1">
    <property type="nucleotide sequence ID" value="XM_016659664.2"/>
</dbReference>
<dbReference type="GeneID" id="107831864"/>
<organism evidence="5 6">
    <name type="scientific">Nicotiana tabacum</name>
    <name type="common">Common tobacco</name>
    <dbReference type="NCBI Taxonomy" id="4097"/>
    <lineage>
        <taxon>Eukaryota</taxon>
        <taxon>Viridiplantae</taxon>
        <taxon>Streptophyta</taxon>
        <taxon>Embryophyta</taxon>
        <taxon>Tracheophyta</taxon>
        <taxon>Spermatophyta</taxon>
        <taxon>Magnoliopsida</taxon>
        <taxon>eudicotyledons</taxon>
        <taxon>Gunneridae</taxon>
        <taxon>Pentapetalae</taxon>
        <taxon>asterids</taxon>
        <taxon>lamiids</taxon>
        <taxon>Solanales</taxon>
        <taxon>Solanaceae</taxon>
        <taxon>Nicotianoideae</taxon>
        <taxon>Nicotianeae</taxon>
        <taxon>Nicotiana</taxon>
    </lineage>
</organism>
<dbReference type="RefSeq" id="XP_016515150.1">
    <property type="nucleotide sequence ID" value="XM_016659664.1"/>
</dbReference>
<reference evidence="5" key="1">
    <citation type="journal article" date="2014" name="Nat. Commun.">
        <title>The tobacco genome sequence and its comparison with those of tomato and potato.</title>
        <authorList>
            <person name="Sierro N."/>
            <person name="Battey J.N."/>
            <person name="Ouadi S."/>
            <person name="Bakaher N."/>
            <person name="Bovet L."/>
            <person name="Willig A."/>
            <person name="Goepfert S."/>
            <person name="Peitsch M.C."/>
            <person name="Ivanov N.V."/>
        </authorList>
    </citation>
    <scope>NUCLEOTIDE SEQUENCE [LARGE SCALE GENOMIC DNA]</scope>
</reference>
<dbReference type="PANTHER" id="PTHR11089:SF9">
    <property type="entry name" value="NUCLEOLAR GTP-BINDING PROTEIN 2"/>
    <property type="match status" value="1"/>
</dbReference>
<gene>
    <name evidence="6" type="primary">LOC107831864</name>
</gene>
<name>A0A1S4DP15_TOBAC</name>
<dbReference type="Pfam" id="PF08153">
    <property type="entry name" value="NGP1NT"/>
    <property type="match status" value="1"/>
</dbReference>
<evidence type="ECO:0000313" key="6">
    <source>
        <dbReference type="RefSeq" id="XP_016515150.1"/>
    </source>
</evidence>